<dbReference type="PANTHER" id="PTHR46197:SF1">
    <property type="entry name" value="PROTEIN ABHD14A"/>
    <property type="match status" value="1"/>
</dbReference>
<evidence type="ECO:0000313" key="6">
    <source>
        <dbReference type="Proteomes" id="UP000472277"/>
    </source>
</evidence>
<dbReference type="InterPro" id="IPR029058">
    <property type="entry name" value="AB_hydrolase_fold"/>
</dbReference>
<evidence type="ECO:0000256" key="2">
    <source>
        <dbReference type="ARBA" id="ARBA00022490"/>
    </source>
</evidence>
<evidence type="ECO:0000256" key="3">
    <source>
        <dbReference type="ARBA" id="ARBA00037942"/>
    </source>
</evidence>
<reference evidence="5" key="2">
    <citation type="submission" date="2025-09" db="UniProtKB">
        <authorList>
            <consortium name="Ensembl"/>
        </authorList>
    </citation>
    <scope>IDENTIFICATION</scope>
</reference>
<evidence type="ECO:0000259" key="4">
    <source>
        <dbReference type="Pfam" id="PF12697"/>
    </source>
</evidence>
<sequence length="198" mass="22086">EALPINGAGPRLQVVLLHGQAFSSKTWVQLGTLALLATNGYQALAVDLLGFGNSPDSDALKTDQHRVDLLGRFVEALGVRTTVLLSPSMSGHCSIPFLTKHQLHGFIPVAPRAVHKRRRRISRIWKDYVWKNGLRSLPMCSHKIIKHFRKRLSVVILARKGAGVFKTGEQKSLTPIFLKMYFVLLVKQNLYLCAIVLV</sequence>
<dbReference type="Proteomes" id="UP000472277">
    <property type="component" value="Chromosome 14"/>
</dbReference>
<keyword evidence="6" id="KW-1185">Reference proteome</keyword>
<evidence type="ECO:0000256" key="1">
    <source>
        <dbReference type="ARBA" id="ARBA00004496"/>
    </source>
</evidence>
<dbReference type="GO" id="GO:0005737">
    <property type="term" value="C:cytoplasm"/>
    <property type="evidence" value="ECO:0007669"/>
    <property type="project" value="UniProtKB-SubCell"/>
</dbReference>
<comment type="subcellular location">
    <subcellularLocation>
        <location evidence="1">Cytoplasm</location>
    </subcellularLocation>
</comment>
<keyword evidence="2" id="KW-0963">Cytoplasm</keyword>
<dbReference type="SUPFAM" id="SSF53474">
    <property type="entry name" value="alpha/beta-Hydrolases"/>
    <property type="match status" value="1"/>
</dbReference>
<dbReference type="Pfam" id="PF12697">
    <property type="entry name" value="Abhydrolase_6"/>
    <property type="match status" value="1"/>
</dbReference>
<dbReference type="AlphaFoldDB" id="A0A674CBQ4"/>
<feature type="domain" description="AB hydrolase-1" evidence="4">
    <location>
        <begin position="14"/>
        <end position="92"/>
    </location>
</feature>
<comment type="similarity">
    <text evidence="3">Belongs to the AB hydrolase superfamily. ABHD14 family.</text>
</comment>
<protein>
    <submittedName>
        <fullName evidence="5">Abhydrolase domain containing 14A</fullName>
    </submittedName>
</protein>
<proteinExistence type="inferred from homology"/>
<evidence type="ECO:0000313" key="5">
    <source>
        <dbReference type="Ensembl" id="ENSSTUP00000080661.1"/>
    </source>
</evidence>
<dbReference type="Gene3D" id="3.40.50.1820">
    <property type="entry name" value="alpha/beta hydrolase"/>
    <property type="match status" value="1"/>
</dbReference>
<dbReference type="InterPro" id="IPR000073">
    <property type="entry name" value="AB_hydrolase_1"/>
</dbReference>
<reference evidence="5" key="1">
    <citation type="submission" date="2025-08" db="UniProtKB">
        <authorList>
            <consortium name="Ensembl"/>
        </authorList>
    </citation>
    <scope>IDENTIFICATION</scope>
</reference>
<accession>A0A674CBQ4</accession>
<name>A0A674CBQ4_SALTR</name>
<dbReference type="GeneTree" id="ENSGT00940000161296"/>
<dbReference type="InParanoid" id="A0A674CBQ4"/>
<dbReference type="PANTHER" id="PTHR46197">
    <property type="entry name" value="PROTEIN ABHD14B-LIKE"/>
    <property type="match status" value="1"/>
</dbReference>
<organism evidence="5 6">
    <name type="scientific">Salmo trutta</name>
    <name type="common">Brown trout</name>
    <dbReference type="NCBI Taxonomy" id="8032"/>
    <lineage>
        <taxon>Eukaryota</taxon>
        <taxon>Metazoa</taxon>
        <taxon>Chordata</taxon>
        <taxon>Craniata</taxon>
        <taxon>Vertebrata</taxon>
        <taxon>Euteleostomi</taxon>
        <taxon>Actinopterygii</taxon>
        <taxon>Neopterygii</taxon>
        <taxon>Teleostei</taxon>
        <taxon>Protacanthopterygii</taxon>
        <taxon>Salmoniformes</taxon>
        <taxon>Salmonidae</taxon>
        <taxon>Salmoninae</taxon>
        <taxon>Salmo</taxon>
    </lineage>
</organism>
<dbReference type="Ensembl" id="ENSSTUT00000085878.1">
    <property type="protein sequence ID" value="ENSSTUP00000080661.1"/>
    <property type="gene ID" value="ENSSTUG00000035578.1"/>
</dbReference>